<dbReference type="Gene3D" id="3.40.50.300">
    <property type="entry name" value="P-loop containing nucleotide triphosphate hydrolases"/>
    <property type="match status" value="1"/>
</dbReference>
<dbReference type="InterPro" id="IPR027417">
    <property type="entry name" value="P-loop_NTPase"/>
</dbReference>
<gene>
    <name evidence="2" type="ORF">EXE57_03030</name>
</gene>
<dbReference type="PANTHER" id="PTHR42743:SF11">
    <property type="entry name" value="AMINODEOXYCHORISMATE LYASE"/>
    <property type="match status" value="1"/>
</dbReference>
<proteinExistence type="inferred from homology"/>
<accession>A0A4P7GQJ0</accession>
<reference evidence="2 3" key="1">
    <citation type="submission" date="2019-03" db="EMBL/GenBank/DDBJ databases">
        <title>Three New Species of Nocardioides, Nocardioides euryhalodurans sp. nov., Nocardioides seonyuensis sp. nov. and Nocardioides eburneoflavus sp. nov., Iolated from Soil.</title>
        <authorList>
            <person name="Roh S.G."/>
            <person name="Lee C."/>
            <person name="Kim M.-K."/>
            <person name="Kim S.B."/>
        </authorList>
    </citation>
    <scope>NUCLEOTIDE SEQUENCE [LARGE SCALE GENOMIC DNA]</scope>
    <source>
        <strain evidence="2 3">MMS17-SY117</strain>
    </source>
</reference>
<dbReference type="Pfam" id="PF19798">
    <property type="entry name" value="Sulfotransfer_5"/>
    <property type="match status" value="1"/>
</dbReference>
<dbReference type="OrthoDB" id="272985at2"/>
<dbReference type="SUPFAM" id="SSF52540">
    <property type="entry name" value="P-loop containing nucleoside triphosphate hydrolases"/>
    <property type="match status" value="1"/>
</dbReference>
<dbReference type="InterPro" id="IPR050571">
    <property type="entry name" value="Class-IV_PLP-Dep_Aminotrnsfr"/>
</dbReference>
<dbReference type="PANTHER" id="PTHR42743">
    <property type="entry name" value="AMINO-ACID AMINOTRANSFERASE"/>
    <property type="match status" value="1"/>
</dbReference>
<dbReference type="EMBL" id="CP038267">
    <property type="protein sequence ID" value="QBR94299.1"/>
    <property type="molecule type" value="Genomic_DNA"/>
</dbReference>
<keyword evidence="3" id="KW-1185">Reference proteome</keyword>
<evidence type="ECO:0000313" key="2">
    <source>
        <dbReference type="EMBL" id="QBR94299.1"/>
    </source>
</evidence>
<evidence type="ECO:0000313" key="3">
    <source>
        <dbReference type="Proteomes" id="UP000294894"/>
    </source>
</evidence>
<organism evidence="2 3">
    <name type="scientific">Nocardioides euryhalodurans</name>
    <dbReference type="NCBI Taxonomy" id="2518370"/>
    <lineage>
        <taxon>Bacteria</taxon>
        <taxon>Bacillati</taxon>
        <taxon>Actinomycetota</taxon>
        <taxon>Actinomycetes</taxon>
        <taxon>Propionibacteriales</taxon>
        <taxon>Nocardioidaceae</taxon>
        <taxon>Nocardioides</taxon>
    </lineage>
</organism>
<dbReference type="GO" id="GO:0016787">
    <property type="term" value="F:hydrolase activity"/>
    <property type="evidence" value="ECO:0007669"/>
    <property type="project" value="UniProtKB-KW"/>
</dbReference>
<dbReference type="KEGG" id="noy:EXE57_03030"/>
<dbReference type="GO" id="GO:0019752">
    <property type="term" value="P:carboxylic acid metabolic process"/>
    <property type="evidence" value="ECO:0007669"/>
    <property type="project" value="TreeGrafter"/>
</dbReference>
<dbReference type="Proteomes" id="UP000294894">
    <property type="component" value="Chromosome"/>
</dbReference>
<name>A0A4P7GQJ0_9ACTN</name>
<evidence type="ECO:0000256" key="1">
    <source>
        <dbReference type="ARBA" id="ARBA00009320"/>
    </source>
</evidence>
<comment type="similarity">
    <text evidence="1">Belongs to the class-IV pyridoxal-phosphate-dependent aminotransferase family.</text>
</comment>
<dbReference type="AlphaFoldDB" id="A0A4P7GQJ0"/>
<keyword evidence="2" id="KW-0378">Hydrolase</keyword>
<protein>
    <submittedName>
        <fullName evidence="2">HAD family hydrolase</fullName>
    </submittedName>
</protein>
<sequence>MWSGPRNISTAMMRAWENRPDTVVVDEPLYAAYLLRTGLDHPARDEVIASQPTDPDEVVAQLREPLPEGRTVHYAKHMTHHLDAGQDLGWVRDFRTVLLVRDPAEVVASYVRSREACEPEDIGLLQQVWLLDALDEQPPVIDAGDFLRDPEAHLRWLCDWLGIPFTDRMLSWPAGPRDSDGVWAPHWYDAVRASTGFAAWRPRETDLSAHDAAVAGACRPAYERLHALRLRV</sequence>